<evidence type="ECO:0000256" key="10">
    <source>
        <dbReference type="RuleBase" id="RU003684"/>
    </source>
</evidence>
<dbReference type="GO" id="GO:0030145">
    <property type="term" value="F:manganese ion binding"/>
    <property type="evidence" value="ECO:0007669"/>
    <property type="project" value="TreeGrafter"/>
</dbReference>
<dbReference type="FunFam" id="3.40.800.10:FF:000009">
    <property type="entry name" value="Arginase"/>
    <property type="match status" value="1"/>
</dbReference>
<reference evidence="12 13" key="1">
    <citation type="journal article" date="2015" name="Mol. Plant Microbe Interact.">
        <title>Genome, transcriptome, and functional analyses of Penicillium expansum provide new insights into secondary metabolism and pathogenicity.</title>
        <authorList>
            <person name="Ballester A.R."/>
            <person name="Marcet-Houben M."/>
            <person name="Levin E."/>
            <person name="Sela N."/>
            <person name="Selma-Lazaro C."/>
            <person name="Carmona L."/>
            <person name="Wisniewski M."/>
            <person name="Droby S."/>
            <person name="Gonzalez-Candelas L."/>
            <person name="Gabaldon T."/>
        </authorList>
    </citation>
    <scope>NUCLEOTIDE SEQUENCE [LARGE SCALE GENOMIC DNA]</scope>
    <source>
        <strain evidence="12 13">MD-8</strain>
    </source>
</reference>
<keyword evidence="5 11" id="KW-0479">Metal-binding</keyword>
<dbReference type="Proteomes" id="UP000030143">
    <property type="component" value="Unassembled WGS sequence"/>
</dbReference>
<dbReference type="InterPro" id="IPR006035">
    <property type="entry name" value="Ureohydrolase"/>
</dbReference>
<dbReference type="HOGENOM" id="CLU_039478_6_1_1"/>
<evidence type="ECO:0000256" key="5">
    <source>
        <dbReference type="ARBA" id="ARBA00022723"/>
    </source>
</evidence>
<dbReference type="EC" id="3.5.3.1" evidence="2 11"/>
<dbReference type="PROSITE" id="PS51409">
    <property type="entry name" value="ARGINASE_2"/>
    <property type="match status" value="1"/>
</dbReference>
<proteinExistence type="inferred from homology"/>
<dbReference type="InterPro" id="IPR023696">
    <property type="entry name" value="Ureohydrolase_dom_sf"/>
</dbReference>
<dbReference type="STRING" id="27334.A0A0A2J9M5"/>
<comment type="caution">
    <text evidence="12">The sequence shown here is derived from an EMBL/GenBank/DDBJ whole genome shotgun (WGS) entry which is preliminary data.</text>
</comment>
<dbReference type="GeneID" id="27673621"/>
<dbReference type="RefSeq" id="XP_016594311.1">
    <property type="nucleotide sequence ID" value="XM_016738202.1"/>
</dbReference>
<organism evidence="12 13">
    <name type="scientific">Penicillium expansum</name>
    <name type="common">Blue mold rot fungus</name>
    <dbReference type="NCBI Taxonomy" id="27334"/>
    <lineage>
        <taxon>Eukaryota</taxon>
        <taxon>Fungi</taxon>
        <taxon>Dikarya</taxon>
        <taxon>Ascomycota</taxon>
        <taxon>Pezizomycotina</taxon>
        <taxon>Eurotiomycetes</taxon>
        <taxon>Eurotiomycetidae</taxon>
        <taxon>Eurotiales</taxon>
        <taxon>Aspergillaceae</taxon>
        <taxon>Penicillium</taxon>
    </lineage>
</organism>
<evidence type="ECO:0000256" key="11">
    <source>
        <dbReference type="RuleBase" id="RU361159"/>
    </source>
</evidence>
<dbReference type="PANTHER" id="PTHR43782">
    <property type="entry name" value="ARGINASE"/>
    <property type="match status" value="1"/>
</dbReference>
<evidence type="ECO:0000256" key="1">
    <source>
        <dbReference type="ARBA" id="ARBA00005098"/>
    </source>
</evidence>
<keyword evidence="6 10" id="KW-0378">Hydrolase</keyword>
<keyword evidence="13" id="KW-1185">Reference proteome</keyword>
<dbReference type="GO" id="GO:0005829">
    <property type="term" value="C:cytosol"/>
    <property type="evidence" value="ECO:0007669"/>
    <property type="project" value="TreeGrafter"/>
</dbReference>
<sequence>MTQPSTITSRFLTNPNQLGVVAVGFNGGQCKKGVEAAPMALIESGLLTQLSEDLDYEVHHDDIVHYYENDIPAEDPDHRGMKKPRAVSAVTEKLSTQVYNYAKDGKFVLTLGGDHSIAIGTVSGTAKAIRERLGREMAVIWVDAHADINIPETSGSGNIHGMPMAFLTRLAREEKKDIFGWMQDEHIVSTQKLVYIGLRDVDRGEKKLLRDNGIKAFSMHDIDRHGIGRVVEMALAHIGNDTPIHLSFDVDALDPQWAPSTGTPVRGGLTLREGDFICEAVHETGNLIAMDLVEVNPSLESTGASETIRAGCSLVRSALGDTLL</sequence>
<evidence type="ECO:0000256" key="9">
    <source>
        <dbReference type="PROSITE-ProRule" id="PRU00742"/>
    </source>
</evidence>
<dbReference type="Pfam" id="PF00491">
    <property type="entry name" value="Arginase"/>
    <property type="match status" value="1"/>
</dbReference>
<dbReference type="GO" id="GO:0006525">
    <property type="term" value="P:arginine metabolic process"/>
    <property type="evidence" value="ECO:0007669"/>
    <property type="project" value="UniProtKB-KW"/>
</dbReference>
<evidence type="ECO:0000313" key="12">
    <source>
        <dbReference type="EMBL" id="KGO51358.1"/>
    </source>
</evidence>
<evidence type="ECO:0000256" key="8">
    <source>
        <dbReference type="ARBA" id="ARBA00047391"/>
    </source>
</evidence>
<dbReference type="NCBIfam" id="TIGR01229">
    <property type="entry name" value="rocF_arginase"/>
    <property type="match status" value="1"/>
</dbReference>
<evidence type="ECO:0000256" key="4">
    <source>
        <dbReference type="ARBA" id="ARBA00022503"/>
    </source>
</evidence>
<dbReference type="UniPathway" id="UPA00158">
    <property type="reaction ID" value="UER00270"/>
</dbReference>
<dbReference type="PROSITE" id="PS01053">
    <property type="entry name" value="ARGINASE_1"/>
    <property type="match status" value="1"/>
</dbReference>
<dbReference type="PRINTS" id="PR00116">
    <property type="entry name" value="ARGINASE"/>
</dbReference>
<dbReference type="GO" id="GO:0005634">
    <property type="term" value="C:nucleus"/>
    <property type="evidence" value="ECO:0007669"/>
    <property type="project" value="TreeGrafter"/>
</dbReference>
<evidence type="ECO:0000256" key="7">
    <source>
        <dbReference type="ARBA" id="ARBA00023211"/>
    </source>
</evidence>
<name>A0A0A2J9M5_PENEN</name>
<dbReference type="InterPro" id="IPR014033">
    <property type="entry name" value="Arginase"/>
</dbReference>
<comment type="similarity">
    <text evidence="9 10">Belongs to the arginase family.</text>
</comment>
<keyword evidence="4 11" id="KW-0056">Arginine metabolism</keyword>
<dbReference type="OrthoDB" id="9992747at2759"/>
<comment type="cofactor">
    <cofactor evidence="11">
        <name>Mn(2+)</name>
        <dbReference type="ChEBI" id="CHEBI:29035"/>
    </cofactor>
    <text evidence="11">Binds 2 manganese ions per subunit.</text>
</comment>
<dbReference type="GO" id="GO:0004053">
    <property type="term" value="F:arginase activity"/>
    <property type="evidence" value="ECO:0007669"/>
    <property type="project" value="UniProtKB-EC"/>
</dbReference>
<dbReference type="Gene3D" id="3.40.800.10">
    <property type="entry name" value="Ureohydrolase domain"/>
    <property type="match status" value="1"/>
</dbReference>
<dbReference type="EMBL" id="JQFZ01000288">
    <property type="protein sequence ID" value="KGO51358.1"/>
    <property type="molecule type" value="Genomic_DNA"/>
</dbReference>
<dbReference type="InterPro" id="IPR020855">
    <property type="entry name" value="Ureohydrolase_Mn_BS"/>
</dbReference>
<comment type="pathway">
    <text evidence="1">Nitrogen metabolism; urea cycle; L-ornithine and urea from L-arginine: step 1/1.</text>
</comment>
<dbReference type="PhylomeDB" id="A0A0A2J9M5"/>
<evidence type="ECO:0000256" key="2">
    <source>
        <dbReference type="ARBA" id="ARBA00012168"/>
    </source>
</evidence>
<dbReference type="GO" id="GO:0000050">
    <property type="term" value="P:urea cycle"/>
    <property type="evidence" value="ECO:0007669"/>
    <property type="project" value="UniProtKB-UniPathway"/>
</dbReference>
<evidence type="ECO:0000256" key="6">
    <source>
        <dbReference type="ARBA" id="ARBA00022801"/>
    </source>
</evidence>
<keyword evidence="7 11" id="KW-0464">Manganese</keyword>
<evidence type="ECO:0000313" key="13">
    <source>
        <dbReference type="Proteomes" id="UP000030143"/>
    </source>
</evidence>
<gene>
    <name evidence="12" type="ORF">PEX2_009250</name>
</gene>
<dbReference type="PANTHER" id="PTHR43782:SF3">
    <property type="entry name" value="ARGINASE"/>
    <property type="match status" value="1"/>
</dbReference>
<dbReference type="CDD" id="cd09989">
    <property type="entry name" value="Arginase"/>
    <property type="match status" value="1"/>
</dbReference>
<dbReference type="SUPFAM" id="SSF52768">
    <property type="entry name" value="Arginase/deacetylase"/>
    <property type="match status" value="1"/>
</dbReference>
<protein>
    <recommendedName>
        <fullName evidence="3 11">Arginase</fullName>
        <ecNumber evidence="2 11">3.5.3.1</ecNumber>
    </recommendedName>
</protein>
<dbReference type="VEuPathDB" id="FungiDB:PEXP_007770"/>
<dbReference type="AlphaFoldDB" id="A0A0A2J9M5"/>
<accession>A0A0A2J9M5</accession>
<comment type="catalytic activity">
    <reaction evidence="8 11">
        <text>L-arginine + H2O = urea + L-ornithine</text>
        <dbReference type="Rhea" id="RHEA:20569"/>
        <dbReference type="ChEBI" id="CHEBI:15377"/>
        <dbReference type="ChEBI" id="CHEBI:16199"/>
        <dbReference type="ChEBI" id="CHEBI:32682"/>
        <dbReference type="ChEBI" id="CHEBI:46911"/>
        <dbReference type="EC" id="3.5.3.1"/>
    </reaction>
</comment>
<evidence type="ECO:0000256" key="3">
    <source>
        <dbReference type="ARBA" id="ARBA00018123"/>
    </source>
</evidence>